<evidence type="ECO:0000313" key="3">
    <source>
        <dbReference type="Proteomes" id="UP000655016"/>
    </source>
</evidence>
<accession>A0ABQ1UUL8</accession>
<dbReference type="InterPro" id="IPR001173">
    <property type="entry name" value="Glyco_trans_2-like"/>
</dbReference>
<keyword evidence="2" id="KW-0808">Transferase</keyword>
<dbReference type="PANTHER" id="PTHR22916">
    <property type="entry name" value="GLYCOSYLTRANSFERASE"/>
    <property type="match status" value="1"/>
</dbReference>
<dbReference type="CDD" id="cd00761">
    <property type="entry name" value="Glyco_tranf_GTA_type"/>
    <property type="match status" value="1"/>
</dbReference>
<dbReference type="RefSeq" id="WP_163396083.1">
    <property type="nucleotide sequence ID" value="NZ_BMKP01000010.1"/>
</dbReference>
<dbReference type="GO" id="GO:0016740">
    <property type="term" value="F:transferase activity"/>
    <property type="evidence" value="ECO:0007669"/>
    <property type="project" value="UniProtKB-KW"/>
</dbReference>
<organism evidence="2 3">
    <name type="scientific">Flavobacterium limi</name>
    <dbReference type="NCBI Taxonomy" id="2045105"/>
    <lineage>
        <taxon>Bacteria</taxon>
        <taxon>Pseudomonadati</taxon>
        <taxon>Bacteroidota</taxon>
        <taxon>Flavobacteriia</taxon>
        <taxon>Flavobacteriales</taxon>
        <taxon>Flavobacteriaceae</taxon>
        <taxon>Flavobacterium</taxon>
    </lineage>
</organism>
<gene>
    <name evidence="2" type="ORF">GCM10011518_38730</name>
</gene>
<dbReference type="Proteomes" id="UP000655016">
    <property type="component" value="Unassembled WGS sequence"/>
</dbReference>
<sequence length="312" mass="35846">MTPYFSIIIPLYNKESYIENTLKSVFSQTFTDYEIIIINDESTDESEAIVQTLNDERIQIYSQKNQGASAARNLGIKKSKGNFIAFLDADDYWFPNHLETLQKLIQDCPNAGLYASRYISKVSEKRFVKNSFLNLSEKFSGIIPDFFYSSLVSRIALTSAVVVPKRVFDKTGFFNTSISSGQDLDLWIRIAILFPAAITGNVTVEYNAMDNRSLSKKNISKKKLIDFSVFQKEEATHPTLKAFLDVNRMDYALKFKISGNTKAAYEYYNAISKKNITLKNWIIFHLPRWIQVPLLKIKKSLYRKGIAFSVYR</sequence>
<comment type="caution">
    <text evidence="2">The sequence shown here is derived from an EMBL/GenBank/DDBJ whole genome shotgun (WGS) entry which is preliminary data.</text>
</comment>
<dbReference type="SUPFAM" id="SSF53448">
    <property type="entry name" value="Nucleotide-diphospho-sugar transferases"/>
    <property type="match status" value="1"/>
</dbReference>
<feature type="domain" description="Glycosyltransferase 2-like" evidence="1">
    <location>
        <begin position="6"/>
        <end position="133"/>
    </location>
</feature>
<keyword evidence="3" id="KW-1185">Reference proteome</keyword>
<dbReference type="PANTHER" id="PTHR22916:SF3">
    <property type="entry name" value="UDP-GLCNAC:BETAGAL BETA-1,3-N-ACETYLGLUCOSAMINYLTRANSFERASE-LIKE PROTEIN 1"/>
    <property type="match status" value="1"/>
</dbReference>
<name>A0ABQ1UUL8_9FLAO</name>
<dbReference type="InterPro" id="IPR029044">
    <property type="entry name" value="Nucleotide-diphossugar_trans"/>
</dbReference>
<dbReference type="EMBL" id="BMKP01000010">
    <property type="protein sequence ID" value="GGF25635.1"/>
    <property type="molecule type" value="Genomic_DNA"/>
</dbReference>
<evidence type="ECO:0000313" key="2">
    <source>
        <dbReference type="EMBL" id="GGF25635.1"/>
    </source>
</evidence>
<protein>
    <submittedName>
        <fullName evidence="2">Glycosyl transferase</fullName>
    </submittedName>
</protein>
<reference evidence="3" key="1">
    <citation type="journal article" date="2019" name="Int. J. Syst. Evol. Microbiol.">
        <title>The Global Catalogue of Microorganisms (GCM) 10K type strain sequencing project: providing services to taxonomists for standard genome sequencing and annotation.</title>
        <authorList>
            <consortium name="The Broad Institute Genomics Platform"/>
            <consortium name="The Broad Institute Genome Sequencing Center for Infectious Disease"/>
            <person name="Wu L."/>
            <person name="Ma J."/>
        </authorList>
    </citation>
    <scope>NUCLEOTIDE SEQUENCE [LARGE SCALE GENOMIC DNA]</scope>
    <source>
        <strain evidence="3">CGMCC 1.16060</strain>
    </source>
</reference>
<evidence type="ECO:0000259" key="1">
    <source>
        <dbReference type="Pfam" id="PF00535"/>
    </source>
</evidence>
<dbReference type="Pfam" id="PF00535">
    <property type="entry name" value="Glycos_transf_2"/>
    <property type="match status" value="1"/>
</dbReference>
<proteinExistence type="predicted"/>
<dbReference type="Gene3D" id="3.90.550.10">
    <property type="entry name" value="Spore Coat Polysaccharide Biosynthesis Protein SpsA, Chain A"/>
    <property type="match status" value="1"/>
</dbReference>